<sequence length="74" mass="8890">MATIWISSILVHLFNNQAVPKQSWHQEFPFHRLISCLELKESTSARRKKKEKDDFEERNEDEKLEVVYGEPKHH</sequence>
<comment type="caution">
    <text evidence="2">The sequence shown here is derived from an EMBL/GenBank/DDBJ whole genome shotgun (WGS) entry which is preliminary data.</text>
</comment>
<name>A0A8T0LGV6_PHAAN</name>
<dbReference type="Proteomes" id="UP000743370">
    <property type="component" value="Unassembled WGS sequence"/>
</dbReference>
<gene>
    <name evidence="2" type="ORF">HKW66_Vig0001980</name>
</gene>
<evidence type="ECO:0000313" key="2">
    <source>
        <dbReference type="EMBL" id="KAG2409533.1"/>
    </source>
</evidence>
<dbReference type="AlphaFoldDB" id="A0A8T0LGV6"/>
<accession>A0A8T0LGV6</accession>
<reference evidence="2 3" key="1">
    <citation type="submission" date="2020-05" db="EMBL/GenBank/DDBJ databases">
        <title>Vigna angularis (adzuki bean) Var. LongXiaoDou No. 4 denovo assembly.</title>
        <authorList>
            <person name="Xiang H."/>
        </authorList>
    </citation>
    <scope>NUCLEOTIDE SEQUENCE [LARGE SCALE GENOMIC DNA]</scope>
    <source>
        <tissue evidence="2">Leaf</tissue>
    </source>
</reference>
<protein>
    <submittedName>
        <fullName evidence="2">Uncharacterized protein</fullName>
    </submittedName>
</protein>
<evidence type="ECO:0000256" key="1">
    <source>
        <dbReference type="SAM" id="MobiDB-lite"/>
    </source>
</evidence>
<proteinExistence type="predicted"/>
<organism evidence="2 3">
    <name type="scientific">Phaseolus angularis</name>
    <name type="common">Azuki bean</name>
    <name type="synonym">Vigna angularis</name>
    <dbReference type="NCBI Taxonomy" id="3914"/>
    <lineage>
        <taxon>Eukaryota</taxon>
        <taxon>Viridiplantae</taxon>
        <taxon>Streptophyta</taxon>
        <taxon>Embryophyta</taxon>
        <taxon>Tracheophyta</taxon>
        <taxon>Spermatophyta</taxon>
        <taxon>Magnoliopsida</taxon>
        <taxon>eudicotyledons</taxon>
        <taxon>Gunneridae</taxon>
        <taxon>Pentapetalae</taxon>
        <taxon>rosids</taxon>
        <taxon>fabids</taxon>
        <taxon>Fabales</taxon>
        <taxon>Fabaceae</taxon>
        <taxon>Papilionoideae</taxon>
        <taxon>50 kb inversion clade</taxon>
        <taxon>NPAAA clade</taxon>
        <taxon>indigoferoid/millettioid clade</taxon>
        <taxon>Phaseoleae</taxon>
        <taxon>Vigna</taxon>
    </lineage>
</organism>
<feature type="region of interest" description="Disordered" evidence="1">
    <location>
        <begin position="45"/>
        <end position="74"/>
    </location>
</feature>
<feature type="compositionally biased region" description="Basic and acidic residues" evidence="1">
    <location>
        <begin position="51"/>
        <end position="65"/>
    </location>
</feature>
<evidence type="ECO:0000313" key="3">
    <source>
        <dbReference type="Proteomes" id="UP000743370"/>
    </source>
</evidence>
<dbReference type="EMBL" id="JABFOF010000001">
    <property type="protein sequence ID" value="KAG2409533.1"/>
    <property type="molecule type" value="Genomic_DNA"/>
</dbReference>